<dbReference type="RefSeq" id="WP_176761528.1">
    <property type="nucleotide sequence ID" value="NZ_FNES01000011.1"/>
</dbReference>
<keyword evidence="4" id="KW-1185">Reference proteome</keyword>
<dbReference type="Pfam" id="PF07331">
    <property type="entry name" value="TctB"/>
    <property type="match status" value="1"/>
</dbReference>
<dbReference type="EMBL" id="FNES01000011">
    <property type="protein sequence ID" value="SDK11076.1"/>
    <property type="molecule type" value="Genomic_DNA"/>
</dbReference>
<sequence length="158" mass="18005">MSQKFERVQAGEKVFDWLLLLLSVGVLIEAYRIDGIPGLNSPGSFPMGLALIMLASSLVILASHRYKQRDPKIRNARHELLVFFHQHFQLHIVVFTLFAVAYLAAIVWVSFYVSTFFFLAVMFIYFRQGRVVSSLIIAALAIATIYGLFTLVFRVYLP</sequence>
<dbReference type="STRING" id="376427.SAMN04487954_111119"/>
<dbReference type="AlphaFoldDB" id="A0A1G8Z7L8"/>
<accession>A0A1G8Z7L8</accession>
<feature type="domain" description="DUF1468" evidence="2">
    <location>
        <begin position="18"/>
        <end position="158"/>
    </location>
</feature>
<evidence type="ECO:0000313" key="4">
    <source>
        <dbReference type="Proteomes" id="UP000198525"/>
    </source>
</evidence>
<keyword evidence="1" id="KW-0812">Transmembrane</keyword>
<evidence type="ECO:0000259" key="2">
    <source>
        <dbReference type="Pfam" id="PF07331"/>
    </source>
</evidence>
<evidence type="ECO:0000313" key="3">
    <source>
        <dbReference type="EMBL" id="SDK11076.1"/>
    </source>
</evidence>
<feature type="transmembrane region" description="Helical" evidence="1">
    <location>
        <begin position="14"/>
        <end position="33"/>
    </location>
</feature>
<proteinExistence type="predicted"/>
<dbReference type="InterPro" id="IPR009936">
    <property type="entry name" value="DUF1468"/>
</dbReference>
<keyword evidence="1" id="KW-0472">Membrane</keyword>
<name>A0A1G8Z7L8_9GAMM</name>
<dbReference type="Proteomes" id="UP000198525">
    <property type="component" value="Unassembled WGS sequence"/>
</dbReference>
<feature type="transmembrane region" description="Helical" evidence="1">
    <location>
        <begin position="109"/>
        <end position="126"/>
    </location>
</feature>
<reference evidence="3 4" key="1">
    <citation type="submission" date="2016-10" db="EMBL/GenBank/DDBJ databases">
        <authorList>
            <person name="de Groot N.N."/>
        </authorList>
    </citation>
    <scope>NUCLEOTIDE SEQUENCE [LARGE SCALE GENOMIC DNA]</scope>
    <source>
        <strain evidence="3 4">CGMCC 1.6133</strain>
    </source>
</reference>
<keyword evidence="1" id="KW-1133">Transmembrane helix</keyword>
<feature type="transmembrane region" description="Helical" evidence="1">
    <location>
        <begin position="135"/>
        <end position="157"/>
    </location>
</feature>
<evidence type="ECO:0000256" key="1">
    <source>
        <dbReference type="SAM" id="Phobius"/>
    </source>
</evidence>
<feature type="transmembrane region" description="Helical" evidence="1">
    <location>
        <begin position="45"/>
        <end position="62"/>
    </location>
</feature>
<gene>
    <name evidence="3" type="ORF">SAMN04487954_111119</name>
</gene>
<feature type="transmembrane region" description="Helical" evidence="1">
    <location>
        <begin position="82"/>
        <end position="103"/>
    </location>
</feature>
<protein>
    <submittedName>
        <fullName evidence="3">Tripartite tricarboxylate transporter TctB family protein</fullName>
    </submittedName>
</protein>
<organism evidence="3 4">
    <name type="scientific">Billgrantia gudaonensis</name>
    <dbReference type="NCBI Taxonomy" id="376427"/>
    <lineage>
        <taxon>Bacteria</taxon>
        <taxon>Pseudomonadati</taxon>
        <taxon>Pseudomonadota</taxon>
        <taxon>Gammaproteobacteria</taxon>
        <taxon>Oceanospirillales</taxon>
        <taxon>Halomonadaceae</taxon>
        <taxon>Billgrantia</taxon>
    </lineage>
</organism>